<keyword evidence="1" id="KW-1133">Transmembrane helix</keyword>
<dbReference type="KEGG" id="dru:Desru_2892"/>
<evidence type="ECO:0000313" key="4">
    <source>
        <dbReference type="Proteomes" id="UP000009234"/>
    </source>
</evidence>
<keyword evidence="1" id="KW-0472">Membrane</keyword>
<keyword evidence="1" id="KW-0812">Transmembrane</keyword>
<dbReference type="AlphaFoldDB" id="F6DSL6"/>
<protein>
    <recommendedName>
        <fullName evidence="2">DUF5658 domain-containing protein</fullName>
    </recommendedName>
</protein>
<gene>
    <name evidence="3" type="ordered locus">Desru_2892</name>
</gene>
<evidence type="ECO:0000313" key="3">
    <source>
        <dbReference type="EMBL" id="AEG61106.1"/>
    </source>
</evidence>
<dbReference type="EMBL" id="CP002780">
    <property type="protein sequence ID" value="AEG61106.1"/>
    <property type="molecule type" value="Genomic_DNA"/>
</dbReference>
<reference evidence="4" key="1">
    <citation type="submission" date="2011-05" db="EMBL/GenBank/DDBJ databases">
        <title>Complete sequence of Desulfotomaculum ruminis DSM 2154.</title>
        <authorList>
            <person name="Lucas S."/>
            <person name="Copeland A."/>
            <person name="Lapidus A."/>
            <person name="Cheng J.-F."/>
            <person name="Goodwin L."/>
            <person name="Pitluck S."/>
            <person name="Lu M."/>
            <person name="Detter J.C."/>
            <person name="Han C."/>
            <person name="Tapia R."/>
            <person name="Land M."/>
            <person name="Hauser L."/>
            <person name="Kyrpides N."/>
            <person name="Ivanova N."/>
            <person name="Mikhailova N."/>
            <person name="Pagani I."/>
            <person name="Stams A.J.M."/>
            <person name="Plugge C.M."/>
            <person name="Muyzer G."/>
            <person name="Kuever J."/>
            <person name="Parshina S.N."/>
            <person name="Ivanova A.E."/>
            <person name="Nazina T.N."/>
            <person name="Brambilla E."/>
            <person name="Spring S."/>
            <person name="Klenk H.-P."/>
            <person name="Woyke T."/>
        </authorList>
    </citation>
    <scope>NUCLEOTIDE SEQUENCE [LARGE SCALE GENOMIC DNA]</scope>
    <source>
        <strain evidence="4">ATCC 23193 / DSM 2154 / NCIB 8452 / DL</strain>
    </source>
</reference>
<dbReference type="HOGENOM" id="CLU_1903330_0_0_9"/>
<feature type="domain" description="DUF5658" evidence="2">
    <location>
        <begin position="46"/>
        <end position="128"/>
    </location>
</feature>
<sequence length="133" mass="14995">MEYLRLTVQESYCKAANENRQGAASKMRFGKSAFKYEGTLKGYLTLLFVLCAADLLITFAALPLGAMEINPVMAEIIHTPQGIMLKLIGSLAVVAWLWHRRNETVLKLAKWLVGGYGFVVMWNLWVFVRLAAR</sequence>
<keyword evidence="4" id="KW-1185">Reference proteome</keyword>
<feature type="transmembrane region" description="Helical" evidence="1">
    <location>
        <begin position="111"/>
        <end position="132"/>
    </location>
</feature>
<dbReference type="Proteomes" id="UP000009234">
    <property type="component" value="Chromosome"/>
</dbReference>
<accession>F6DSL6</accession>
<dbReference type="Pfam" id="PF18902">
    <property type="entry name" value="DUF5658"/>
    <property type="match status" value="1"/>
</dbReference>
<dbReference type="InterPro" id="IPR043717">
    <property type="entry name" value="DUF5658"/>
</dbReference>
<reference evidence="3 4" key="2">
    <citation type="journal article" date="2012" name="Stand. Genomic Sci.">
        <title>Complete genome sequence of the sulfate-reducing firmicute Desulfotomaculum ruminis type strain (DL(T)).</title>
        <authorList>
            <person name="Spring S."/>
            <person name="Visser M."/>
            <person name="Lu M."/>
            <person name="Copeland A."/>
            <person name="Lapidus A."/>
            <person name="Lucas S."/>
            <person name="Cheng J.F."/>
            <person name="Han C."/>
            <person name="Tapia R."/>
            <person name="Goodwin L.A."/>
            <person name="Pitluck S."/>
            <person name="Ivanova N."/>
            <person name="Land M."/>
            <person name="Hauser L."/>
            <person name="Larimer F."/>
            <person name="Rohde M."/>
            <person name="Goker M."/>
            <person name="Detter J.C."/>
            <person name="Kyrpides N.C."/>
            <person name="Woyke T."/>
            <person name="Schaap P.J."/>
            <person name="Plugge C.M."/>
            <person name="Muyzer G."/>
            <person name="Kuever J."/>
            <person name="Pereira I.A."/>
            <person name="Parshina S.N."/>
            <person name="Bernier-Latmani R."/>
            <person name="Stams A.J."/>
            <person name="Klenk H.P."/>
        </authorList>
    </citation>
    <scope>NUCLEOTIDE SEQUENCE [LARGE SCALE GENOMIC DNA]</scope>
    <source>
        <strain evidence="4">ATCC 23193 / DSM 2154 / NCIB 8452 / DL</strain>
    </source>
</reference>
<evidence type="ECO:0000259" key="2">
    <source>
        <dbReference type="Pfam" id="PF18902"/>
    </source>
</evidence>
<organism evidence="3 4">
    <name type="scientific">Desulforamulus ruminis (strain ATCC 23193 / DSM 2154 / NCIMB 8452 / DL)</name>
    <name type="common">Desulfotomaculum ruminis</name>
    <dbReference type="NCBI Taxonomy" id="696281"/>
    <lineage>
        <taxon>Bacteria</taxon>
        <taxon>Bacillati</taxon>
        <taxon>Bacillota</taxon>
        <taxon>Clostridia</taxon>
        <taxon>Eubacteriales</taxon>
        <taxon>Peptococcaceae</taxon>
        <taxon>Desulforamulus</taxon>
    </lineage>
</organism>
<feature type="transmembrane region" description="Helical" evidence="1">
    <location>
        <begin position="42"/>
        <end position="62"/>
    </location>
</feature>
<name>F6DSL6_DESRL</name>
<feature type="transmembrane region" description="Helical" evidence="1">
    <location>
        <begin position="83"/>
        <end position="99"/>
    </location>
</feature>
<evidence type="ECO:0000256" key="1">
    <source>
        <dbReference type="SAM" id="Phobius"/>
    </source>
</evidence>
<proteinExistence type="predicted"/>